<keyword evidence="1" id="KW-0812">Transmembrane</keyword>
<dbReference type="AlphaFoldDB" id="A0A1C4XJN7"/>
<protein>
    <submittedName>
        <fullName evidence="2">Uncharacterized protein</fullName>
    </submittedName>
</protein>
<organism evidence="2 3">
    <name type="scientific">Micromonospora echinospora</name>
    <name type="common">Micromonospora purpurea</name>
    <dbReference type="NCBI Taxonomy" id="1877"/>
    <lineage>
        <taxon>Bacteria</taxon>
        <taxon>Bacillati</taxon>
        <taxon>Actinomycetota</taxon>
        <taxon>Actinomycetes</taxon>
        <taxon>Micromonosporales</taxon>
        <taxon>Micromonosporaceae</taxon>
        <taxon>Micromonospora</taxon>
    </lineage>
</organism>
<accession>A0A1C4XJN7</accession>
<evidence type="ECO:0000313" key="2">
    <source>
        <dbReference type="EMBL" id="SCF08739.1"/>
    </source>
</evidence>
<sequence length="69" mass="7043">MRGFDTLVGMADDSVDPGGGIESFRAFVPAPDLASQIGPPVSQSSKPSLILAVVVASVLLSLAFWIALG</sequence>
<proteinExistence type="predicted"/>
<evidence type="ECO:0000313" key="3">
    <source>
        <dbReference type="Proteomes" id="UP000198253"/>
    </source>
</evidence>
<keyword evidence="1" id="KW-1133">Transmembrane helix</keyword>
<dbReference type="InParanoid" id="A0A1C4XJN7"/>
<evidence type="ECO:0000256" key="1">
    <source>
        <dbReference type="SAM" id="Phobius"/>
    </source>
</evidence>
<feature type="transmembrane region" description="Helical" evidence="1">
    <location>
        <begin position="49"/>
        <end position="68"/>
    </location>
</feature>
<keyword evidence="1" id="KW-0472">Membrane</keyword>
<reference evidence="3" key="1">
    <citation type="submission" date="2016-06" db="EMBL/GenBank/DDBJ databases">
        <authorList>
            <person name="Varghese N."/>
            <person name="Submissions Spin"/>
        </authorList>
    </citation>
    <scope>NUCLEOTIDE SEQUENCE [LARGE SCALE GENOMIC DNA]</scope>
    <source>
        <strain evidence="3">DSM 43816</strain>
    </source>
</reference>
<dbReference type="EMBL" id="LT607413">
    <property type="protein sequence ID" value="SCF08739.1"/>
    <property type="molecule type" value="Genomic_DNA"/>
</dbReference>
<gene>
    <name evidence="2" type="ORF">GA0070618_3118</name>
</gene>
<keyword evidence="3" id="KW-1185">Reference proteome</keyword>
<dbReference type="Proteomes" id="UP000198253">
    <property type="component" value="Chromosome I"/>
</dbReference>
<name>A0A1C4XJN7_MICEC</name>